<keyword evidence="3 9" id="KW-1003">Cell membrane</keyword>
<keyword evidence="4 9" id="KW-0808">Transferase</keyword>
<proteinExistence type="inferred from homology"/>
<dbReference type="InterPro" id="IPR051085">
    <property type="entry name" value="MB_O-acyltransferase"/>
</dbReference>
<feature type="transmembrane region" description="Helical" evidence="10">
    <location>
        <begin position="173"/>
        <end position="192"/>
    </location>
</feature>
<dbReference type="InterPro" id="IPR024194">
    <property type="entry name" value="Ac/AlaTfrase_AlgI/DltB"/>
</dbReference>
<feature type="transmembrane region" description="Helical" evidence="10">
    <location>
        <begin position="521"/>
        <end position="538"/>
    </location>
</feature>
<evidence type="ECO:0000256" key="6">
    <source>
        <dbReference type="ARBA" id="ARBA00022989"/>
    </source>
</evidence>
<feature type="transmembrane region" description="Helical" evidence="10">
    <location>
        <begin position="12"/>
        <end position="41"/>
    </location>
</feature>
<dbReference type="PANTHER" id="PTHR13285:SF23">
    <property type="entry name" value="TEICHOIC ACID D-ALANYLTRANSFERASE"/>
    <property type="match status" value="1"/>
</dbReference>
<evidence type="ECO:0000256" key="5">
    <source>
        <dbReference type="ARBA" id="ARBA00022692"/>
    </source>
</evidence>
<keyword evidence="6 10" id="KW-1133">Transmembrane helix</keyword>
<evidence type="ECO:0000313" key="11">
    <source>
        <dbReference type="EMBL" id="MBZ5708813.1"/>
    </source>
</evidence>
<evidence type="ECO:0000256" key="3">
    <source>
        <dbReference type="ARBA" id="ARBA00022475"/>
    </source>
</evidence>
<evidence type="ECO:0000256" key="7">
    <source>
        <dbReference type="ARBA" id="ARBA00023136"/>
    </source>
</evidence>
<feature type="transmembrane region" description="Helical" evidence="10">
    <location>
        <begin position="332"/>
        <end position="349"/>
    </location>
</feature>
<accession>A0ABS7TKU7</accession>
<keyword evidence="8 9" id="KW-0012">Acyltransferase</keyword>
<protein>
    <recommendedName>
        <fullName evidence="13">MBOAT family protein</fullName>
    </recommendedName>
</protein>
<dbReference type="RefSeq" id="WP_224190578.1">
    <property type="nucleotide sequence ID" value="NZ_JAIRAU010000001.1"/>
</dbReference>
<feature type="transmembrane region" description="Helical" evidence="10">
    <location>
        <begin position="97"/>
        <end position="116"/>
    </location>
</feature>
<dbReference type="InterPro" id="IPR004299">
    <property type="entry name" value="MBOAT_fam"/>
</dbReference>
<evidence type="ECO:0000256" key="4">
    <source>
        <dbReference type="ARBA" id="ARBA00022679"/>
    </source>
</evidence>
<reference evidence="11" key="1">
    <citation type="submission" date="2021-08" db="EMBL/GenBank/DDBJ databases">
        <authorList>
            <person name="Stevens D.C."/>
        </authorList>
    </citation>
    <scope>NUCLEOTIDE SEQUENCE</scope>
    <source>
        <strain evidence="11">DSM 53165</strain>
    </source>
</reference>
<evidence type="ECO:0000256" key="1">
    <source>
        <dbReference type="ARBA" id="ARBA00004651"/>
    </source>
</evidence>
<evidence type="ECO:0008006" key="13">
    <source>
        <dbReference type="Google" id="ProtNLM"/>
    </source>
</evidence>
<evidence type="ECO:0000256" key="8">
    <source>
        <dbReference type="ARBA" id="ARBA00023315"/>
    </source>
</evidence>
<dbReference type="PANTHER" id="PTHR13285">
    <property type="entry name" value="ACYLTRANSFERASE"/>
    <property type="match status" value="1"/>
</dbReference>
<evidence type="ECO:0000256" key="2">
    <source>
        <dbReference type="ARBA" id="ARBA00010323"/>
    </source>
</evidence>
<feature type="transmembrane region" description="Helical" evidence="10">
    <location>
        <begin position="483"/>
        <end position="501"/>
    </location>
</feature>
<dbReference type="InterPro" id="IPR028362">
    <property type="entry name" value="AlgI"/>
</dbReference>
<feature type="transmembrane region" description="Helical" evidence="10">
    <location>
        <begin position="268"/>
        <end position="287"/>
    </location>
</feature>
<dbReference type="Pfam" id="PF03062">
    <property type="entry name" value="MBOAT"/>
    <property type="match status" value="1"/>
</dbReference>
<comment type="subcellular location">
    <subcellularLocation>
        <location evidence="1">Cell membrane</location>
        <topology evidence="1">Multi-pass membrane protein</topology>
    </subcellularLocation>
</comment>
<evidence type="ECO:0000256" key="10">
    <source>
        <dbReference type="SAM" id="Phobius"/>
    </source>
</evidence>
<gene>
    <name evidence="11" type="ORF">K7C98_06065</name>
</gene>
<organism evidence="11 12">
    <name type="scientific">Nannocystis pusilla</name>
    <dbReference type="NCBI Taxonomy" id="889268"/>
    <lineage>
        <taxon>Bacteria</taxon>
        <taxon>Pseudomonadati</taxon>
        <taxon>Myxococcota</taxon>
        <taxon>Polyangia</taxon>
        <taxon>Nannocystales</taxon>
        <taxon>Nannocystaceae</taxon>
        <taxon>Nannocystis</taxon>
    </lineage>
</organism>
<dbReference type="PIRSF" id="PIRSF500217">
    <property type="entry name" value="AlgI"/>
    <property type="match status" value="1"/>
</dbReference>
<name>A0ABS7TKU7_9BACT</name>
<feature type="transmembrane region" description="Helical" evidence="10">
    <location>
        <begin position="435"/>
        <end position="456"/>
    </location>
</feature>
<feature type="transmembrane region" description="Helical" evidence="10">
    <location>
        <begin position="128"/>
        <end position="153"/>
    </location>
</feature>
<dbReference type="Proteomes" id="UP001139031">
    <property type="component" value="Unassembled WGS sequence"/>
</dbReference>
<dbReference type="PIRSF" id="PIRSF016636">
    <property type="entry name" value="AlgI_DltB"/>
    <property type="match status" value="1"/>
</dbReference>
<evidence type="ECO:0000313" key="12">
    <source>
        <dbReference type="Proteomes" id="UP001139031"/>
    </source>
</evidence>
<feature type="transmembrane region" description="Helical" evidence="10">
    <location>
        <begin position="412"/>
        <end position="429"/>
    </location>
</feature>
<comment type="caution">
    <text evidence="11">The sequence shown here is derived from an EMBL/GenBank/DDBJ whole genome shotgun (WGS) entry which is preliminary data.</text>
</comment>
<keyword evidence="12" id="KW-1185">Reference proteome</keyword>
<feature type="transmembrane region" description="Helical" evidence="10">
    <location>
        <begin position="384"/>
        <end position="405"/>
    </location>
</feature>
<dbReference type="EMBL" id="JAIRAU010000001">
    <property type="protein sequence ID" value="MBZ5708813.1"/>
    <property type="molecule type" value="Genomic_DNA"/>
</dbReference>
<evidence type="ECO:0000256" key="9">
    <source>
        <dbReference type="PIRNR" id="PIRNR016636"/>
    </source>
</evidence>
<keyword evidence="5 10" id="KW-0812">Transmembrane</keyword>
<comment type="similarity">
    <text evidence="2 9">Belongs to the membrane-bound acyltransferase family.</text>
</comment>
<keyword evidence="7 9" id="KW-0472">Membrane</keyword>
<sequence>MLFVSFDFLVFIVPVLLISWGLSHVPVLRVLFLTAASYFFYMAGPETDPLQPPWYFVGLLALSTILDYVCSHQIWQQRAAFESTDPRQKAAATRRRNFWLGMSLVGNLGLLGYFKYTNFFLGVFSDVAHALGMSVVVPHLELVLPIGISFYTFQTLSYTIDVWRGRLTPEPNFRKFALFVVFFPQLVAGPIVRAHEFLPQLHRPPRLSAETMTRGLYRIMIGVVKKAVLGDWIAAQFTDAIFNAPENYTSLEILLSLYAFTLQLYADFSGYTDIAIGVALLLGFTLPENFERPYQARNLGEFWRRWHMTLSTWLRDYVFFPLGGSKGSPGRVYFNLWLTMFLVGMWHGASWNFVLYSNIHALAMVFNRWNRLRKRGASTAKTRAMWVTGLLILFAVVYGLSSAVLQLGQPESLGLAGFAVAMFLIVARLPETGTAWNTALHVLLTFHFTVLSRVFFRADDLDTSRKMIAGLLRFDAHGIRDGLISPWVWTALIAGLAYHILSPKELVDRWSYAVFRRVPGVVIGLALALLALAVHLLLSSGPRANIYFQF</sequence>